<sequence length="235" mass="27232">MGERTLKAFRQRTEGFTRDSLPHQGDFETNPSLRSKVDEEGHMKPFTGNTVIFGLDEEIRQAAQDIQNWLYAQCPELMGDLLDGRSFHVTLHDLANGESAAEVERQMARIQEPALEVVRHLKNGGNEPIKMYTTRVFNMVNTSVVWGLEPADDDACRRLMDLYDAFQPILYLPYLLTPHITIGYYRPGRYNSSMMEKLRAFFDQAAYQPRLEVRLRMDRLALQNFTDMNHYHKIG</sequence>
<evidence type="ECO:0000313" key="2">
    <source>
        <dbReference type="Proteomes" id="UP000824164"/>
    </source>
</evidence>
<name>A0A9D1HHV5_9FIRM</name>
<accession>A0A9D1HHV5</accession>
<proteinExistence type="predicted"/>
<comment type="caution">
    <text evidence="1">The sequence shown here is derived from an EMBL/GenBank/DDBJ whole genome shotgun (WGS) entry which is preliminary data.</text>
</comment>
<dbReference type="SUPFAM" id="SSF55144">
    <property type="entry name" value="LigT-like"/>
    <property type="match status" value="1"/>
</dbReference>
<dbReference type="AlphaFoldDB" id="A0A9D1HHV5"/>
<dbReference type="InterPro" id="IPR009097">
    <property type="entry name" value="Cyclic_Pdiesterase"/>
</dbReference>
<dbReference type="Proteomes" id="UP000824164">
    <property type="component" value="Unassembled WGS sequence"/>
</dbReference>
<dbReference type="Gene3D" id="3.90.1140.10">
    <property type="entry name" value="Cyclic phosphodiesterase"/>
    <property type="match status" value="1"/>
</dbReference>
<reference evidence="1" key="2">
    <citation type="journal article" date="2021" name="PeerJ">
        <title>Extensive microbial diversity within the chicken gut microbiome revealed by metagenomics and culture.</title>
        <authorList>
            <person name="Gilroy R."/>
            <person name="Ravi A."/>
            <person name="Getino M."/>
            <person name="Pursley I."/>
            <person name="Horton D.L."/>
            <person name="Alikhan N.F."/>
            <person name="Baker D."/>
            <person name="Gharbi K."/>
            <person name="Hall N."/>
            <person name="Watson M."/>
            <person name="Adriaenssens E.M."/>
            <person name="Foster-Nyarko E."/>
            <person name="Jarju S."/>
            <person name="Secka A."/>
            <person name="Antonio M."/>
            <person name="Oren A."/>
            <person name="Chaudhuri R.R."/>
            <person name="La Ragione R."/>
            <person name="Hildebrand F."/>
            <person name="Pallen M.J."/>
        </authorList>
    </citation>
    <scope>NUCLEOTIDE SEQUENCE</scope>
    <source>
        <strain evidence="1">CHK187-14744</strain>
    </source>
</reference>
<evidence type="ECO:0000313" key="1">
    <source>
        <dbReference type="EMBL" id="HIU02940.1"/>
    </source>
</evidence>
<dbReference type="EMBL" id="DVLT01000043">
    <property type="protein sequence ID" value="HIU02940.1"/>
    <property type="molecule type" value="Genomic_DNA"/>
</dbReference>
<gene>
    <name evidence="1" type="ORF">IAB63_06785</name>
</gene>
<organism evidence="1 2">
    <name type="scientific">Candidatus Onthocola gallistercoris</name>
    <dbReference type="NCBI Taxonomy" id="2840876"/>
    <lineage>
        <taxon>Bacteria</taxon>
        <taxon>Bacillati</taxon>
        <taxon>Bacillota</taxon>
        <taxon>Bacilli</taxon>
        <taxon>Candidatus Onthocola</taxon>
    </lineage>
</organism>
<protein>
    <submittedName>
        <fullName evidence="1">Uncharacterized protein</fullName>
    </submittedName>
</protein>
<reference evidence="1" key="1">
    <citation type="submission" date="2020-10" db="EMBL/GenBank/DDBJ databases">
        <authorList>
            <person name="Gilroy R."/>
        </authorList>
    </citation>
    <scope>NUCLEOTIDE SEQUENCE</scope>
    <source>
        <strain evidence="1">CHK187-14744</strain>
    </source>
</reference>